<feature type="domain" description="tRNA(Ile)-lysidine/2-thiocytidine synthase N-terminal" evidence="1">
    <location>
        <begin position="2"/>
        <end position="28"/>
    </location>
</feature>
<name>A0A383DM94_9ZZZZ</name>
<reference evidence="2" key="1">
    <citation type="submission" date="2018-05" db="EMBL/GenBank/DDBJ databases">
        <authorList>
            <person name="Lanie J.A."/>
            <person name="Ng W.-L."/>
            <person name="Kazmierczak K.M."/>
            <person name="Andrzejewski T.M."/>
            <person name="Davidsen T.M."/>
            <person name="Wayne K.J."/>
            <person name="Tettelin H."/>
            <person name="Glass J.I."/>
            <person name="Rusch D."/>
            <person name="Podicherti R."/>
            <person name="Tsui H.-C.T."/>
            <person name="Winkler M.E."/>
        </authorList>
    </citation>
    <scope>NUCLEOTIDE SEQUENCE</scope>
</reference>
<organism evidence="2">
    <name type="scientific">marine metagenome</name>
    <dbReference type="NCBI Taxonomy" id="408172"/>
    <lineage>
        <taxon>unclassified sequences</taxon>
        <taxon>metagenomes</taxon>
        <taxon>ecological metagenomes</taxon>
    </lineage>
</organism>
<dbReference type="InterPro" id="IPR011063">
    <property type="entry name" value="TilS/TtcA_N"/>
</dbReference>
<accession>A0A383DM94</accession>
<dbReference type="SUPFAM" id="SSF52402">
    <property type="entry name" value="Adenine nucleotide alpha hydrolases-like"/>
    <property type="match status" value="1"/>
</dbReference>
<evidence type="ECO:0000259" key="1">
    <source>
        <dbReference type="Pfam" id="PF01171"/>
    </source>
</evidence>
<gene>
    <name evidence="2" type="ORF">METZ01_LOCUS497832</name>
</gene>
<dbReference type="AlphaFoldDB" id="A0A383DM94"/>
<dbReference type="Gene3D" id="3.40.50.620">
    <property type="entry name" value="HUPs"/>
    <property type="match status" value="1"/>
</dbReference>
<dbReference type="InterPro" id="IPR014729">
    <property type="entry name" value="Rossmann-like_a/b/a_fold"/>
</dbReference>
<dbReference type="Pfam" id="PF01171">
    <property type="entry name" value="ATP_bind_3"/>
    <property type="match status" value="1"/>
</dbReference>
<dbReference type="EMBL" id="UINC01218098">
    <property type="protein sequence ID" value="SVE44978.1"/>
    <property type="molecule type" value="Genomic_DNA"/>
</dbReference>
<evidence type="ECO:0000313" key="2">
    <source>
        <dbReference type="EMBL" id="SVE44978.1"/>
    </source>
</evidence>
<proteinExistence type="predicted"/>
<sequence length="28" mass="3360">MKKNIKYLTTAHHGDDQIENFFIRLLRG</sequence>
<protein>
    <recommendedName>
        <fullName evidence="1">tRNA(Ile)-lysidine/2-thiocytidine synthase N-terminal domain-containing protein</fullName>
    </recommendedName>
</protein>
<feature type="non-terminal residue" evidence="2">
    <location>
        <position position="28"/>
    </location>
</feature>